<dbReference type="GO" id="GO:0005506">
    <property type="term" value="F:iron ion binding"/>
    <property type="evidence" value="ECO:0007669"/>
    <property type="project" value="InterPro"/>
</dbReference>
<dbReference type="GO" id="GO:0004497">
    <property type="term" value="F:monooxygenase activity"/>
    <property type="evidence" value="ECO:0007669"/>
    <property type="project" value="InterPro"/>
</dbReference>
<keyword evidence="3" id="KW-0560">Oxidoreductase</keyword>
<dbReference type="AlphaFoldDB" id="A0A6B2L8Q9"/>
<dbReference type="PANTHER" id="PTHR24296">
    <property type="entry name" value="CYTOCHROME P450"/>
    <property type="match status" value="1"/>
</dbReference>
<sequence length="352" mass="40990">MYPVYNQCARNLVSLLDKHSQTQEPIELQELFKRFTLDTFSSIGFGYPMSSLLHPVPFSQTFDWLLEEVNARWRFPWRKLTLQWLWKAKLEELDLFVLSLIEERRKMGWQGKADFLSKLLELEANKEIDEVTPNFLRDQVVNFLLAGRDTTAILLAATIYYLSFHPDVEAKVRREVEEVVGEEEVGMRHTGRLKYLGNVLDEVLRVFPPAVPFNHRYVTKDVVLPNGACLPKGVMVMYSPYTLHRLKEYWGEDADVFRPERWEDKEILKHPYQFVPFQKGPRQCLGMNMAYEEAKCCIAILYQSGFRFKLLNKENPLLHNMAAILTARNGINVKVEKITGKVKNTVEGVKIT</sequence>
<evidence type="ECO:0000256" key="3">
    <source>
        <dbReference type="ARBA" id="ARBA00023002"/>
    </source>
</evidence>
<keyword evidence="5" id="KW-0349">Heme</keyword>
<evidence type="ECO:0000256" key="2">
    <source>
        <dbReference type="ARBA" id="ARBA00022723"/>
    </source>
</evidence>
<dbReference type="InterPro" id="IPR001128">
    <property type="entry name" value="Cyt_P450"/>
</dbReference>
<dbReference type="Pfam" id="PF00067">
    <property type="entry name" value="p450"/>
    <property type="match status" value="1"/>
</dbReference>
<dbReference type="PRINTS" id="PR00463">
    <property type="entry name" value="EP450I"/>
</dbReference>
<dbReference type="SUPFAM" id="SSF48264">
    <property type="entry name" value="Cytochrome P450"/>
    <property type="match status" value="1"/>
</dbReference>
<evidence type="ECO:0000256" key="1">
    <source>
        <dbReference type="ARBA" id="ARBA00010617"/>
    </source>
</evidence>
<dbReference type="InterPro" id="IPR002401">
    <property type="entry name" value="Cyt_P450_E_grp-I"/>
</dbReference>
<dbReference type="InterPro" id="IPR036396">
    <property type="entry name" value="Cyt_P450_sf"/>
</dbReference>
<proteinExistence type="inferred from homology"/>
<protein>
    <recommendedName>
        <fullName evidence="7">Cytochrome P450</fullName>
    </recommendedName>
</protein>
<keyword evidence="2 5" id="KW-0479">Metal-binding</keyword>
<dbReference type="GO" id="GO:0016705">
    <property type="term" value="F:oxidoreductase activity, acting on paired donors, with incorporation or reduction of molecular oxygen"/>
    <property type="evidence" value="ECO:0007669"/>
    <property type="project" value="InterPro"/>
</dbReference>
<evidence type="ECO:0000256" key="4">
    <source>
        <dbReference type="ARBA" id="ARBA00023004"/>
    </source>
</evidence>
<accession>A0A6B2L8Q9</accession>
<comment type="similarity">
    <text evidence="1">Belongs to the cytochrome P450 family.</text>
</comment>
<dbReference type="EMBL" id="GIBP01004248">
    <property type="protein sequence ID" value="NDV33217.1"/>
    <property type="molecule type" value="Transcribed_RNA"/>
</dbReference>
<comment type="cofactor">
    <cofactor evidence="5">
        <name>heme</name>
        <dbReference type="ChEBI" id="CHEBI:30413"/>
    </cofactor>
</comment>
<dbReference type="PRINTS" id="PR00385">
    <property type="entry name" value="P450"/>
</dbReference>
<organism evidence="6">
    <name type="scientific">Arcella intermedia</name>
    <dbReference type="NCBI Taxonomy" id="1963864"/>
    <lineage>
        <taxon>Eukaryota</taxon>
        <taxon>Amoebozoa</taxon>
        <taxon>Tubulinea</taxon>
        <taxon>Elardia</taxon>
        <taxon>Arcellinida</taxon>
        <taxon>Sphaerothecina</taxon>
        <taxon>Arcellidae</taxon>
        <taxon>Arcella</taxon>
    </lineage>
</organism>
<name>A0A6B2L8Q9_9EUKA</name>
<dbReference type="Gene3D" id="1.10.630.10">
    <property type="entry name" value="Cytochrome P450"/>
    <property type="match status" value="1"/>
</dbReference>
<dbReference type="GO" id="GO:0020037">
    <property type="term" value="F:heme binding"/>
    <property type="evidence" value="ECO:0007669"/>
    <property type="project" value="InterPro"/>
</dbReference>
<evidence type="ECO:0000256" key="5">
    <source>
        <dbReference type="PIRSR" id="PIRSR602401-1"/>
    </source>
</evidence>
<reference evidence="6" key="1">
    <citation type="journal article" date="2020" name="J. Eukaryot. Microbiol.">
        <title>De novo Sequencing, Assembly and Annotation of the Transcriptome for the Free-Living Testate Amoeba Arcella intermedia.</title>
        <authorList>
            <person name="Ribeiro G.M."/>
            <person name="Porfirio-Sousa A.L."/>
            <person name="Maurer-Alcala X.X."/>
            <person name="Katz L.A."/>
            <person name="Lahr D.J.G."/>
        </authorList>
    </citation>
    <scope>NUCLEOTIDE SEQUENCE</scope>
</reference>
<evidence type="ECO:0008006" key="7">
    <source>
        <dbReference type="Google" id="ProtNLM"/>
    </source>
</evidence>
<feature type="binding site" description="axial binding residue" evidence="5">
    <location>
        <position position="284"/>
    </location>
    <ligand>
        <name>heme</name>
        <dbReference type="ChEBI" id="CHEBI:30413"/>
    </ligand>
    <ligandPart>
        <name>Fe</name>
        <dbReference type="ChEBI" id="CHEBI:18248"/>
    </ligandPart>
</feature>
<evidence type="ECO:0000313" key="6">
    <source>
        <dbReference type="EMBL" id="NDV33217.1"/>
    </source>
</evidence>
<keyword evidence="4 5" id="KW-0408">Iron</keyword>